<dbReference type="EMBL" id="MUYA01000008">
    <property type="protein sequence ID" value="OOR98955.1"/>
    <property type="molecule type" value="Genomic_DNA"/>
</dbReference>
<protein>
    <submittedName>
        <fullName evidence="1">Uncharacterized protein</fullName>
    </submittedName>
</protein>
<dbReference type="OrthoDB" id="7011389at2"/>
<sequence length="266" mass="31069">MNLLEKYPDLKEHISFVGDVGSMQHGGTIYYFLDPFGVSLNYEEIFEKKANNAKQSFGKDISSDEKLLILIDTTAFGSAKDGIIFSDRKIYYKELFEKPNVIRYEDIDRIVVSRKDKKLIFFIGEEKKSISYSSFDSFLLIQNLIQFIIGTSYLIRAENEGVEIENVSDFIWDSYWSNVEYEGEEETSKFEEFLDKHEDKLRELIEKAGINDLLYNAFNNDEKWDVGLDKLYELLPTPIRLVISRDKFKGFILENRDLFAHKFGAK</sequence>
<accession>A0A1T0ARH7</accession>
<dbReference type="STRING" id="734.B0187_06750"/>
<dbReference type="Proteomes" id="UP000190867">
    <property type="component" value="Unassembled WGS sequence"/>
</dbReference>
<name>A0A1T0ARH7_9PAST</name>
<evidence type="ECO:0000313" key="2">
    <source>
        <dbReference type="Proteomes" id="UP000190867"/>
    </source>
</evidence>
<keyword evidence="2" id="KW-1185">Reference proteome</keyword>
<reference evidence="1 2" key="1">
    <citation type="submission" date="2017-02" db="EMBL/GenBank/DDBJ databases">
        <title>Draft genome sequence of Haemophilus paracuniculus CCUG 43573 type strain.</title>
        <authorList>
            <person name="Engstrom-Jakobsson H."/>
            <person name="Salva-Serra F."/>
            <person name="Thorell K."/>
            <person name="Gonzales-Siles L."/>
            <person name="Karlsson R."/>
            <person name="Boulund F."/>
            <person name="Engstrand L."/>
            <person name="Kristiansson E."/>
            <person name="Moore E."/>
        </authorList>
    </citation>
    <scope>NUCLEOTIDE SEQUENCE [LARGE SCALE GENOMIC DNA]</scope>
    <source>
        <strain evidence="1 2">CCUG 43573</strain>
    </source>
</reference>
<evidence type="ECO:0000313" key="1">
    <source>
        <dbReference type="EMBL" id="OOR98955.1"/>
    </source>
</evidence>
<gene>
    <name evidence="1" type="ORF">B0187_06750</name>
</gene>
<dbReference type="RefSeq" id="WP_078237100.1">
    <property type="nucleotide sequence ID" value="NZ_MUYA01000008.1"/>
</dbReference>
<comment type="caution">
    <text evidence="1">The sequence shown here is derived from an EMBL/GenBank/DDBJ whole genome shotgun (WGS) entry which is preliminary data.</text>
</comment>
<dbReference type="AlphaFoldDB" id="A0A1T0ARH7"/>
<proteinExistence type="predicted"/>
<organism evidence="1 2">
    <name type="scientific">Haemophilus paracuniculus</name>
    <dbReference type="NCBI Taxonomy" id="734"/>
    <lineage>
        <taxon>Bacteria</taxon>
        <taxon>Pseudomonadati</taxon>
        <taxon>Pseudomonadota</taxon>
        <taxon>Gammaproteobacteria</taxon>
        <taxon>Pasteurellales</taxon>
        <taxon>Pasteurellaceae</taxon>
        <taxon>Haemophilus</taxon>
    </lineage>
</organism>